<name>A0A0D1BX36_CLOBO</name>
<feature type="transmembrane region" description="Helical" evidence="5">
    <location>
        <begin position="221"/>
        <end position="252"/>
    </location>
</feature>
<feature type="transmembrane region" description="Helical" evidence="5">
    <location>
        <begin position="125"/>
        <end position="146"/>
    </location>
</feature>
<keyword evidence="2 5" id="KW-0812">Transmembrane</keyword>
<protein>
    <submittedName>
        <fullName evidence="7">Exopolysaccharide biosynthesis protein</fullName>
    </submittedName>
</protein>
<evidence type="ECO:0000256" key="4">
    <source>
        <dbReference type="ARBA" id="ARBA00023136"/>
    </source>
</evidence>
<dbReference type="PANTHER" id="PTHR37422:SF17">
    <property type="entry name" value="O-ANTIGEN LIGASE"/>
    <property type="match status" value="1"/>
</dbReference>
<sequence>MNKLNSIMSYLVCLYIFILPILPSKFKYKNIPINGDSVLAIIIVVYLVNIIINEESRKRFVKGIKNFFSSYNSVFLFLWIIMMGISVIYATDKKLAVQECIRMSTYIILFFIIKYQMYKKEMINRIIYSCICMSFIVGIIGIYEYLVGTGLSHKGEFESVIRVASTLENSNNLGAFFVLMIFPFIILAIKEKDRWRKSLFIILSIIAFSNIIMSFSRNAWLALIIGYITLIFIFNYKLIYGAIVGSIGILFIPKIANRLKEVGDLSQNLSRLSLWEIAIKMIKDNPILGVGSGNYRTLYPKYYNKIKHLTHYKAQANFHPHNAYLKAQCELGVVGFISLIGFLISSLIKTNRFSNNVDNNFYRHFYKGFTASTVAFMFMNFIDNFFSAPKVVAFFFIFLAISDSYSYNIENKSL</sequence>
<feature type="transmembrane region" description="Helical" evidence="5">
    <location>
        <begin position="96"/>
        <end position="113"/>
    </location>
</feature>
<reference evidence="7 8" key="1">
    <citation type="submission" date="2014-06" db="EMBL/GenBank/DDBJ databases">
        <title>Genome characterization of distinct group I Clostridium botulinum lineages.</title>
        <authorList>
            <person name="Giordani F."/>
            <person name="Anselmo A."/>
            <person name="Fillo S."/>
            <person name="Palozzi A.M."/>
            <person name="Fortunato A."/>
            <person name="Gentile B."/>
            <person name="Ciammaruconi A."/>
            <person name="Anniballi F."/>
            <person name="De Medici D."/>
            <person name="Lista F."/>
        </authorList>
    </citation>
    <scope>NUCLEOTIDE SEQUENCE [LARGE SCALE GENOMIC DNA]</scope>
    <source>
        <strain evidence="7 8">B2 450</strain>
    </source>
</reference>
<evidence type="ECO:0000313" key="7">
    <source>
        <dbReference type="EMBL" id="KIS24930.1"/>
    </source>
</evidence>
<proteinExistence type="predicted"/>
<evidence type="ECO:0000256" key="3">
    <source>
        <dbReference type="ARBA" id="ARBA00022989"/>
    </source>
</evidence>
<dbReference type="AlphaFoldDB" id="A0A0D1BX36"/>
<feature type="domain" description="O-antigen ligase-related" evidence="6">
    <location>
        <begin position="203"/>
        <end position="339"/>
    </location>
</feature>
<feature type="transmembrane region" description="Helical" evidence="5">
    <location>
        <begin position="7"/>
        <end position="26"/>
    </location>
</feature>
<keyword evidence="3 5" id="KW-1133">Transmembrane helix</keyword>
<evidence type="ECO:0000256" key="5">
    <source>
        <dbReference type="SAM" id="Phobius"/>
    </source>
</evidence>
<feature type="transmembrane region" description="Helical" evidence="5">
    <location>
        <begin position="173"/>
        <end position="189"/>
    </location>
</feature>
<dbReference type="HOGENOM" id="CLU_033061_0_0_9"/>
<dbReference type="PATRIC" id="fig|1379739.3.peg.3514"/>
<evidence type="ECO:0000259" key="6">
    <source>
        <dbReference type="Pfam" id="PF04932"/>
    </source>
</evidence>
<dbReference type="InterPro" id="IPR051533">
    <property type="entry name" value="WaaL-like"/>
</dbReference>
<evidence type="ECO:0000256" key="2">
    <source>
        <dbReference type="ARBA" id="ARBA00022692"/>
    </source>
</evidence>
<dbReference type="EMBL" id="JXSU01000007">
    <property type="protein sequence ID" value="KIS24930.1"/>
    <property type="molecule type" value="Genomic_DNA"/>
</dbReference>
<comment type="subcellular location">
    <subcellularLocation>
        <location evidence="1">Membrane</location>
        <topology evidence="1">Multi-pass membrane protein</topology>
    </subcellularLocation>
</comment>
<keyword evidence="4 5" id="KW-0472">Membrane</keyword>
<evidence type="ECO:0000256" key="1">
    <source>
        <dbReference type="ARBA" id="ARBA00004141"/>
    </source>
</evidence>
<feature type="transmembrane region" description="Helical" evidence="5">
    <location>
        <begin position="331"/>
        <end position="348"/>
    </location>
</feature>
<accession>A0A0D1BX36</accession>
<dbReference type="Proteomes" id="UP000032250">
    <property type="component" value="Unassembled WGS sequence"/>
</dbReference>
<dbReference type="InterPro" id="IPR007016">
    <property type="entry name" value="O-antigen_ligase-rel_domated"/>
</dbReference>
<gene>
    <name evidence="7" type="ORF">N495_15590</name>
</gene>
<feature type="transmembrane region" description="Helical" evidence="5">
    <location>
        <begin position="391"/>
        <end position="409"/>
    </location>
</feature>
<dbReference type="Pfam" id="PF04932">
    <property type="entry name" value="Wzy_C"/>
    <property type="match status" value="1"/>
</dbReference>
<dbReference type="GO" id="GO:0016020">
    <property type="term" value="C:membrane"/>
    <property type="evidence" value="ECO:0007669"/>
    <property type="project" value="UniProtKB-SubCell"/>
</dbReference>
<feature type="transmembrane region" description="Helical" evidence="5">
    <location>
        <begin position="198"/>
        <end position="215"/>
    </location>
</feature>
<dbReference type="OrthoDB" id="9806320at2"/>
<dbReference type="PANTHER" id="PTHR37422">
    <property type="entry name" value="TEICHURONIC ACID BIOSYNTHESIS PROTEIN TUAE"/>
    <property type="match status" value="1"/>
</dbReference>
<feature type="transmembrane region" description="Helical" evidence="5">
    <location>
        <begin position="32"/>
        <end position="52"/>
    </location>
</feature>
<dbReference type="RefSeq" id="WP_003483623.1">
    <property type="nucleotide sequence ID" value="NZ_JXSU01000007.1"/>
</dbReference>
<feature type="transmembrane region" description="Helical" evidence="5">
    <location>
        <begin position="73"/>
        <end position="90"/>
    </location>
</feature>
<evidence type="ECO:0000313" key="8">
    <source>
        <dbReference type="Proteomes" id="UP000032250"/>
    </source>
</evidence>
<organism evidence="7 8">
    <name type="scientific">Clostridium botulinum B2 450</name>
    <dbReference type="NCBI Taxonomy" id="1379739"/>
    <lineage>
        <taxon>Bacteria</taxon>
        <taxon>Bacillati</taxon>
        <taxon>Bacillota</taxon>
        <taxon>Clostridia</taxon>
        <taxon>Eubacteriales</taxon>
        <taxon>Clostridiaceae</taxon>
        <taxon>Clostridium</taxon>
    </lineage>
</organism>
<comment type="caution">
    <text evidence="7">The sequence shown here is derived from an EMBL/GenBank/DDBJ whole genome shotgun (WGS) entry which is preliminary data.</text>
</comment>